<feature type="transmembrane region" description="Helical" evidence="4">
    <location>
        <begin position="379"/>
        <end position="398"/>
    </location>
</feature>
<evidence type="ECO:0000313" key="6">
    <source>
        <dbReference type="Proteomes" id="UP001595476"/>
    </source>
</evidence>
<organism evidence="5 6">
    <name type="scientific">Litoribrevibacter euphylliae</name>
    <dbReference type="NCBI Taxonomy" id="1834034"/>
    <lineage>
        <taxon>Bacteria</taxon>
        <taxon>Pseudomonadati</taxon>
        <taxon>Pseudomonadota</taxon>
        <taxon>Gammaproteobacteria</taxon>
        <taxon>Oceanospirillales</taxon>
        <taxon>Oceanospirillaceae</taxon>
        <taxon>Litoribrevibacter</taxon>
    </lineage>
</organism>
<keyword evidence="3 4" id="KW-0472">Membrane</keyword>
<comment type="caution">
    <text evidence="5">The sequence shown here is derived from an EMBL/GenBank/DDBJ whole genome shotgun (WGS) entry which is preliminary data.</text>
</comment>
<feature type="transmembrane region" description="Helical" evidence="4">
    <location>
        <begin position="7"/>
        <end position="32"/>
    </location>
</feature>
<feature type="transmembrane region" description="Helical" evidence="4">
    <location>
        <begin position="163"/>
        <end position="182"/>
    </location>
</feature>
<proteinExistence type="predicted"/>
<protein>
    <submittedName>
        <fullName evidence="5">MFS transporter</fullName>
    </submittedName>
</protein>
<evidence type="ECO:0000256" key="4">
    <source>
        <dbReference type="SAM" id="Phobius"/>
    </source>
</evidence>
<keyword evidence="2 4" id="KW-1133">Transmembrane helix</keyword>
<dbReference type="Pfam" id="PF07690">
    <property type="entry name" value="MFS_1"/>
    <property type="match status" value="2"/>
</dbReference>
<feature type="transmembrane region" description="Helical" evidence="4">
    <location>
        <begin position="284"/>
        <end position="315"/>
    </location>
</feature>
<evidence type="ECO:0000256" key="3">
    <source>
        <dbReference type="ARBA" id="ARBA00023136"/>
    </source>
</evidence>
<dbReference type="EMBL" id="JBHRSZ010000002">
    <property type="protein sequence ID" value="MFC3150374.1"/>
    <property type="molecule type" value="Genomic_DNA"/>
</dbReference>
<keyword evidence="1 4" id="KW-0812">Transmembrane</keyword>
<accession>A0ABV7H8X3</accession>
<evidence type="ECO:0000256" key="1">
    <source>
        <dbReference type="ARBA" id="ARBA00022692"/>
    </source>
</evidence>
<feature type="transmembrane region" description="Helical" evidence="4">
    <location>
        <begin position="254"/>
        <end position="272"/>
    </location>
</feature>
<name>A0ABV7H8X3_9GAMM</name>
<dbReference type="Proteomes" id="UP001595476">
    <property type="component" value="Unassembled WGS sequence"/>
</dbReference>
<dbReference type="InterPro" id="IPR036259">
    <property type="entry name" value="MFS_trans_sf"/>
</dbReference>
<evidence type="ECO:0000313" key="5">
    <source>
        <dbReference type="EMBL" id="MFC3150374.1"/>
    </source>
</evidence>
<feature type="transmembrane region" description="Helical" evidence="4">
    <location>
        <begin position="133"/>
        <end position="151"/>
    </location>
</feature>
<dbReference type="Gene3D" id="1.20.1250.20">
    <property type="entry name" value="MFS general substrate transporter like domains"/>
    <property type="match status" value="2"/>
</dbReference>
<dbReference type="InterPro" id="IPR052528">
    <property type="entry name" value="Sugar_transport-like"/>
</dbReference>
<dbReference type="RefSeq" id="WP_386717063.1">
    <property type="nucleotide sequence ID" value="NZ_JBHRSZ010000002.1"/>
</dbReference>
<reference evidence="6" key="1">
    <citation type="journal article" date="2019" name="Int. J. Syst. Evol. Microbiol.">
        <title>The Global Catalogue of Microorganisms (GCM) 10K type strain sequencing project: providing services to taxonomists for standard genome sequencing and annotation.</title>
        <authorList>
            <consortium name="The Broad Institute Genomics Platform"/>
            <consortium name="The Broad Institute Genome Sequencing Center for Infectious Disease"/>
            <person name="Wu L."/>
            <person name="Ma J."/>
        </authorList>
    </citation>
    <scope>NUCLEOTIDE SEQUENCE [LARGE SCALE GENOMIC DNA]</scope>
    <source>
        <strain evidence="6">KCTC 52438</strain>
    </source>
</reference>
<feature type="transmembrane region" description="Helical" evidence="4">
    <location>
        <begin position="410"/>
        <end position="430"/>
    </location>
</feature>
<dbReference type="PANTHER" id="PTHR23526:SF4">
    <property type="entry name" value="INTEGRAL MEMBRANE TRANSPORT PROTEIN"/>
    <property type="match status" value="1"/>
</dbReference>
<feature type="transmembrane region" description="Helical" evidence="4">
    <location>
        <begin position="99"/>
        <end position="121"/>
    </location>
</feature>
<dbReference type="PANTHER" id="PTHR23526">
    <property type="entry name" value="INTEGRAL MEMBRANE TRANSPORT PROTEIN-RELATED"/>
    <property type="match status" value="1"/>
</dbReference>
<feature type="transmembrane region" description="Helical" evidence="4">
    <location>
        <begin position="222"/>
        <end position="242"/>
    </location>
</feature>
<dbReference type="InterPro" id="IPR011701">
    <property type="entry name" value="MFS"/>
</dbReference>
<sequence>MAAYSKLSLTALFITSSIIWISGNGILPLLPVYAGSLGASNFEIGLYLAFSYACLAIGAVITAKSIHSQHAAKQIMVISGALAVPITFCVGQAHSLFELMAFTSLIWMLGGAGFSALNSLVSGFTAAQHRGKIMGALAITSPLGSVIGGGISGPIVDIWGFDALFLTLALINLLWPVCAMFVKTSQPTVLDFDITSSSQKTTLLRWSKHALHLNHLSWKKRLILATSFSYMAYYVALLATSITMKDAGFSATDISSTAIVGGLAAIPFIYSISHASDALGRKALWVFCNLVGAVALLLLSMAETLLTFWAVAFMIRCLSSGSRSIGSAWVADLYDHTAQPNNLSTAQSDTANPDIANPDITKATSNQKRTGLLGTEEKALALISATPWLGGILGYLMYGSASLVFSSSHVLMVAAVVPLLSIGLVFPIGFSPLASANPLTKAS</sequence>
<feature type="transmembrane region" description="Helical" evidence="4">
    <location>
        <begin position="44"/>
        <end position="63"/>
    </location>
</feature>
<keyword evidence="6" id="KW-1185">Reference proteome</keyword>
<feature type="transmembrane region" description="Helical" evidence="4">
    <location>
        <begin position="75"/>
        <end position="93"/>
    </location>
</feature>
<gene>
    <name evidence="5" type="ORF">ACFOEK_04995</name>
</gene>
<evidence type="ECO:0000256" key="2">
    <source>
        <dbReference type="ARBA" id="ARBA00022989"/>
    </source>
</evidence>
<dbReference type="SUPFAM" id="SSF103473">
    <property type="entry name" value="MFS general substrate transporter"/>
    <property type="match status" value="1"/>
</dbReference>